<dbReference type="Pfam" id="PF01380">
    <property type="entry name" value="SIS"/>
    <property type="match status" value="1"/>
</dbReference>
<gene>
    <name evidence="3" type="ORF">LCGC14_2516640</name>
</gene>
<reference evidence="3" key="1">
    <citation type="journal article" date="2015" name="Nature">
        <title>Complex archaea that bridge the gap between prokaryotes and eukaryotes.</title>
        <authorList>
            <person name="Spang A."/>
            <person name="Saw J.H."/>
            <person name="Jorgensen S.L."/>
            <person name="Zaremba-Niedzwiedzka K."/>
            <person name="Martijn J."/>
            <person name="Lind A.E."/>
            <person name="van Eijk R."/>
            <person name="Schleper C."/>
            <person name="Guy L."/>
            <person name="Ettema T.J."/>
        </authorList>
    </citation>
    <scope>NUCLEOTIDE SEQUENCE</scope>
</reference>
<evidence type="ECO:0000259" key="2">
    <source>
        <dbReference type="PROSITE" id="PS51464"/>
    </source>
</evidence>
<feature type="domain" description="SIS" evidence="2">
    <location>
        <begin position="74"/>
        <end position="130"/>
    </location>
</feature>
<dbReference type="GO" id="GO:0006002">
    <property type="term" value="P:fructose 6-phosphate metabolic process"/>
    <property type="evidence" value="ECO:0007669"/>
    <property type="project" value="TreeGrafter"/>
</dbReference>
<accession>A0A0F9D979</accession>
<name>A0A0F9D979_9ZZZZ</name>
<dbReference type="InterPro" id="IPR001347">
    <property type="entry name" value="SIS_dom"/>
</dbReference>
<sequence>MQNSWLLHGSLRTRHVQSLMFIQSLLHDCLEAFHGHKHFMLKEIMEQPESIRQAITGRLDLREMRVVMGGLNEVSRELAKIRRIVLTSCGTAWHAGLVGEFLFEDLAKIPTEVEYASEFRYRNPIIEEGT</sequence>
<protein>
    <recommendedName>
        <fullName evidence="2">SIS domain-containing protein</fullName>
    </recommendedName>
</protein>
<dbReference type="GO" id="GO:0005829">
    <property type="term" value="C:cytosol"/>
    <property type="evidence" value="ECO:0007669"/>
    <property type="project" value="TreeGrafter"/>
</dbReference>
<dbReference type="GO" id="GO:0097367">
    <property type="term" value="F:carbohydrate derivative binding"/>
    <property type="evidence" value="ECO:0007669"/>
    <property type="project" value="InterPro"/>
</dbReference>
<organism evidence="3">
    <name type="scientific">marine sediment metagenome</name>
    <dbReference type="NCBI Taxonomy" id="412755"/>
    <lineage>
        <taxon>unclassified sequences</taxon>
        <taxon>metagenomes</taxon>
        <taxon>ecological metagenomes</taxon>
    </lineage>
</organism>
<evidence type="ECO:0000313" key="3">
    <source>
        <dbReference type="EMBL" id="KKL14341.1"/>
    </source>
</evidence>
<dbReference type="SUPFAM" id="SSF53697">
    <property type="entry name" value="SIS domain"/>
    <property type="match status" value="1"/>
</dbReference>
<dbReference type="GO" id="GO:0006487">
    <property type="term" value="P:protein N-linked glycosylation"/>
    <property type="evidence" value="ECO:0007669"/>
    <property type="project" value="TreeGrafter"/>
</dbReference>
<dbReference type="InterPro" id="IPR035466">
    <property type="entry name" value="GlmS/AgaS_SIS"/>
</dbReference>
<dbReference type="GO" id="GO:0006047">
    <property type="term" value="P:UDP-N-acetylglucosamine metabolic process"/>
    <property type="evidence" value="ECO:0007669"/>
    <property type="project" value="TreeGrafter"/>
</dbReference>
<dbReference type="PANTHER" id="PTHR10937">
    <property type="entry name" value="GLUCOSAMINE--FRUCTOSE-6-PHOSPHATE AMINOTRANSFERASE, ISOMERIZING"/>
    <property type="match status" value="1"/>
</dbReference>
<dbReference type="PROSITE" id="PS51464">
    <property type="entry name" value="SIS"/>
    <property type="match status" value="1"/>
</dbReference>
<dbReference type="GO" id="GO:0004360">
    <property type="term" value="F:glutamine-fructose-6-phosphate transaminase (isomerizing) activity"/>
    <property type="evidence" value="ECO:0007669"/>
    <property type="project" value="TreeGrafter"/>
</dbReference>
<dbReference type="AlphaFoldDB" id="A0A0F9D979"/>
<dbReference type="CDD" id="cd05008">
    <property type="entry name" value="SIS_GlmS_GlmD_1"/>
    <property type="match status" value="1"/>
</dbReference>
<comment type="caution">
    <text evidence="3">The sequence shown here is derived from an EMBL/GenBank/DDBJ whole genome shotgun (WGS) entry which is preliminary data.</text>
</comment>
<proteinExistence type="predicted"/>
<dbReference type="PANTHER" id="PTHR10937:SF0">
    <property type="entry name" value="GLUTAMINE--FRUCTOSE-6-PHOSPHATE TRANSAMINASE (ISOMERIZING)"/>
    <property type="match status" value="1"/>
</dbReference>
<evidence type="ECO:0000256" key="1">
    <source>
        <dbReference type="ARBA" id="ARBA00022737"/>
    </source>
</evidence>
<dbReference type="InterPro" id="IPR046348">
    <property type="entry name" value="SIS_dom_sf"/>
</dbReference>
<dbReference type="Gene3D" id="3.40.50.10490">
    <property type="entry name" value="Glucose-6-phosphate isomerase like protein, domain 1"/>
    <property type="match status" value="1"/>
</dbReference>
<dbReference type="EMBL" id="LAZR01040496">
    <property type="protein sequence ID" value="KKL14341.1"/>
    <property type="molecule type" value="Genomic_DNA"/>
</dbReference>
<keyword evidence="1" id="KW-0677">Repeat</keyword>